<keyword evidence="1" id="KW-0812">Transmembrane</keyword>
<reference evidence="2" key="1">
    <citation type="submission" date="2023-12" db="EMBL/GenBank/DDBJ databases">
        <title>Genome assembly of Anisodus tanguticus.</title>
        <authorList>
            <person name="Wang Y.-J."/>
        </authorList>
    </citation>
    <scope>NUCLEOTIDE SEQUENCE</scope>
    <source>
        <strain evidence="2">KB-2021</strain>
        <tissue evidence="2">Leaf</tissue>
    </source>
</reference>
<evidence type="ECO:0000313" key="3">
    <source>
        <dbReference type="Proteomes" id="UP001291623"/>
    </source>
</evidence>
<proteinExistence type="predicted"/>
<evidence type="ECO:0000313" key="2">
    <source>
        <dbReference type="EMBL" id="KAK4349154.1"/>
    </source>
</evidence>
<sequence>MAVKYLRESQIQVVNATDIDIRYKKLLDAVMNTVVEEFYGLPQDNTDCYNTLVSNKFHLVTLTFLLWIIAVFIRFFFSSGEKDSFYGTATSELNNSIDVLLPRAN</sequence>
<accession>A0AAE1RBL0</accession>
<keyword evidence="1" id="KW-1133">Transmembrane helix</keyword>
<keyword evidence="3" id="KW-1185">Reference proteome</keyword>
<feature type="transmembrane region" description="Helical" evidence="1">
    <location>
        <begin position="57"/>
        <end position="77"/>
    </location>
</feature>
<dbReference type="Proteomes" id="UP001291623">
    <property type="component" value="Unassembled WGS sequence"/>
</dbReference>
<evidence type="ECO:0000256" key="1">
    <source>
        <dbReference type="SAM" id="Phobius"/>
    </source>
</evidence>
<gene>
    <name evidence="2" type="ORF">RND71_031909</name>
</gene>
<organism evidence="2 3">
    <name type="scientific">Anisodus tanguticus</name>
    <dbReference type="NCBI Taxonomy" id="243964"/>
    <lineage>
        <taxon>Eukaryota</taxon>
        <taxon>Viridiplantae</taxon>
        <taxon>Streptophyta</taxon>
        <taxon>Embryophyta</taxon>
        <taxon>Tracheophyta</taxon>
        <taxon>Spermatophyta</taxon>
        <taxon>Magnoliopsida</taxon>
        <taxon>eudicotyledons</taxon>
        <taxon>Gunneridae</taxon>
        <taxon>Pentapetalae</taxon>
        <taxon>asterids</taxon>
        <taxon>lamiids</taxon>
        <taxon>Solanales</taxon>
        <taxon>Solanaceae</taxon>
        <taxon>Solanoideae</taxon>
        <taxon>Hyoscyameae</taxon>
        <taxon>Anisodus</taxon>
    </lineage>
</organism>
<dbReference type="AlphaFoldDB" id="A0AAE1RBL0"/>
<comment type="caution">
    <text evidence="2">The sequence shown here is derived from an EMBL/GenBank/DDBJ whole genome shotgun (WGS) entry which is preliminary data.</text>
</comment>
<protein>
    <submittedName>
        <fullName evidence="2">Uncharacterized protein</fullName>
    </submittedName>
</protein>
<keyword evidence="1" id="KW-0472">Membrane</keyword>
<name>A0AAE1RBL0_9SOLA</name>
<dbReference type="EMBL" id="JAVYJV010000017">
    <property type="protein sequence ID" value="KAK4349154.1"/>
    <property type="molecule type" value="Genomic_DNA"/>
</dbReference>